<dbReference type="PATRIC" id="fig|53707.5.peg.240"/>
<keyword evidence="2" id="KW-0238">DNA-binding</keyword>
<gene>
    <name evidence="5" type="ORF">ALO35_02099</name>
    <name evidence="6" type="ORF">ALP33_00601</name>
</gene>
<dbReference type="PANTHER" id="PTHR43537">
    <property type="entry name" value="TRANSCRIPTIONAL REGULATOR, GNTR FAMILY"/>
    <property type="match status" value="1"/>
</dbReference>
<dbReference type="SUPFAM" id="SSF46785">
    <property type="entry name" value="Winged helix' DNA-binding domain"/>
    <property type="match status" value="1"/>
</dbReference>
<evidence type="ECO:0000313" key="8">
    <source>
        <dbReference type="Proteomes" id="UP000271817"/>
    </source>
</evidence>
<organism evidence="5 7">
    <name type="scientific">Pseudomonas amygdali pv. lachrymans</name>
    <name type="common">Pseudomonas syringae pv. lachrymans</name>
    <dbReference type="NCBI Taxonomy" id="53707"/>
    <lineage>
        <taxon>Bacteria</taxon>
        <taxon>Pseudomonadati</taxon>
        <taxon>Pseudomonadota</taxon>
        <taxon>Gammaproteobacteria</taxon>
        <taxon>Pseudomonadales</taxon>
        <taxon>Pseudomonadaceae</taxon>
        <taxon>Pseudomonas</taxon>
        <taxon>Pseudomonas amygdali</taxon>
    </lineage>
</organism>
<evidence type="ECO:0000313" key="6">
    <source>
        <dbReference type="EMBL" id="RMU13877.1"/>
    </source>
</evidence>
<dbReference type="Gene3D" id="1.10.10.10">
    <property type="entry name" value="Winged helix-like DNA-binding domain superfamily/Winged helix DNA-binding domain"/>
    <property type="match status" value="1"/>
</dbReference>
<evidence type="ECO:0000256" key="3">
    <source>
        <dbReference type="ARBA" id="ARBA00023163"/>
    </source>
</evidence>
<evidence type="ECO:0000313" key="7">
    <source>
        <dbReference type="Proteomes" id="UP000050265"/>
    </source>
</evidence>
<dbReference type="SMART" id="SM00895">
    <property type="entry name" value="FCD"/>
    <property type="match status" value="1"/>
</dbReference>
<evidence type="ECO:0000256" key="2">
    <source>
        <dbReference type="ARBA" id="ARBA00023125"/>
    </source>
</evidence>
<dbReference type="GeneID" id="61870011"/>
<reference evidence="6 8" key="2">
    <citation type="submission" date="2018-08" db="EMBL/GenBank/DDBJ databases">
        <title>Recombination of ecologically and evolutionarily significant loci maintains genetic cohesion in the Pseudomonas syringae species complex.</title>
        <authorList>
            <person name="Dillon M."/>
            <person name="Thakur S."/>
            <person name="Almeida R.N.D."/>
            <person name="Weir B.S."/>
            <person name="Guttman D.S."/>
        </authorList>
    </citation>
    <scope>NUCLEOTIDE SEQUENCE [LARGE SCALE GENOMIC DNA]</scope>
    <source>
        <strain evidence="6 8">ICMP 3402</strain>
    </source>
</reference>
<keyword evidence="1" id="KW-0805">Transcription regulation</keyword>
<dbReference type="InterPro" id="IPR036388">
    <property type="entry name" value="WH-like_DNA-bd_sf"/>
</dbReference>
<keyword evidence="3" id="KW-0804">Transcription</keyword>
<evidence type="ECO:0000259" key="4">
    <source>
        <dbReference type="PROSITE" id="PS50949"/>
    </source>
</evidence>
<accession>A0A0N8RRH6</accession>
<dbReference type="Gene3D" id="1.20.120.530">
    <property type="entry name" value="GntR ligand-binding domain-like"/>
    <property type="match status" value="1"/>
</dbReference>
<proteinExistence type="predicted"/>
<dbReference type="InterPro" id="IPR008920">
    <property type="entry name" value="TF_FadR/GntR_C"/>
</dbReference>
<dbReference type="PANTHER" id="PTHR43537:SF45">
    <property type="entry name" value="GNTR FAMILY REGULATORY PROTEIN"/>
    <property type="match status" value="1"/>
</dbReference>
<dbReference type="InterPro" id="IPR011711">
    <property type="entry name" value="GntR_C"/>
</dbReference>
<dbReference type="Proteomes" id="UP000271817">
    <property type="component" value="Unassembled WGS sequence"/>
</dbReference>
<protein>
    <submittedName>
        <fullName evidence="5">Transcriptional regulator, GntR family</fullName>
    </submittedName>
</protein>
<dbReference type="GO" id="GO:0003677">
    <property type="term" value="F:DNA binding"/>
    <property type="evidence" value="ECO:0007669"/>
    <property type="project" value="UniProtKB-KW"/>
</dbReference>
<dbReference type="SMART" id="SM00345">
    <property type="entry name" value="HTH_GNTR"/>
    <property type="match status" value="1"/>
</dbReference>
<name>A0A0N8RRH6_PSEAV</name>
<evidence type="ECO:0000313" key="5">
    <source>
        <dbReference type="EMBL" id="KPX54015.1"/>
    </source>
</evidence>
<dbReference type="PROSITE" id="PS50949">
    <property type="entry name" value="HTH_GNTR"/>
    <property type="match status" value="1"/>
</dbReference>
<dbReference type="SUPFAM" id="SSF48008">
    <property type="entry name" value="GntR ligand-binding domain-like"/>
    <property type="match status" value="1"/>
</dbReference>
<dbReference type="AlphaFoldDB" id="A0A0N8RRH6"/>
<dbReference type="Pfam" id="PF07729">
    <property type="entry name" value="FCD"/>
    <property type="match status" value="1"/>
</dbReference>
<evidence type="ECO:0000256" key="1">
    <source>
        <dbReference type="ARBA" id="ARBA00023015"/>
    </source>
</evidence>
<sequence>MQTACAKKSKERPENISERIYARIKEDISEFRLLPGERFTEGEVAERVQASRTPVRQALFRLEQEGYVEVYYRSGWQVRPFDPRHFEELYDVRVVLELEALARLGLMDLSVEPLIDELTRTWLVPKHERLRDTDILARLGERFHCALVEAVGNREMARLHYEITEKTRTIRRLEFSASRVDATYEEHGSILQALLQHQPQQAQQLLEAHVELNKEEARRATQHVLRRARHYAEKSREPARLRVQTQ</sequence>
<dbReference type="CDD" id="cd07377">
    <property type="entry name" value="WHTH_GntR"/>
    <property type="match status" value="1"/>
</dbReference>
<dbReference type="Pfam" id="PF00392">
    <property type="entry name" value="GntR"/>
    <property type="match status" value="1"/>
</dbReference>
<dbReference type="RefSeq" id="WP_005732092.1">
    <property type="nucleotide sequence ID" value="NZ_CP020351.1"/>
</dbReference>
<dbReference type="InterPro" id="IPR000524">
    <property type="entry name" value="Tscrpt_reg_HTH_GntR"/>
</dbReference>
<feature type="domain" description="HTH gntR-type" evidence="4">
    <location>
        <begin position="14"/>
        <end position="81"/>
    </location>
</feature>
<dbReference type="Proteomes" id="UP000050265">
    <property type="component" value="Unassembled WGS sequence"/>
</dbReference>
<comment type="caution">
    <text evidence="5">The sequence shown here is derived from an EMBL/GenBank/DDBJ whole genome shotgun (WGS) entry which is preliminary data.</text>
</comment>
<reference evidence="5 7" key="1">
    <citation type="submission" date="2015-09" db="EMBL/GenBank/DDBJ databases">
        <title>Genome announcement of multiple Pseudomonas syringae strains.</title>
        <authorList>
            <person name="Thakur S."/>
            <person name="Wang P.W."/>
            <person name="Gong Y."/>
            <person name="Weir B.S."/>
            <person name="Guttman D.S."/>
        </authorList>
    </citation>
    <scope>NUCLEOTIDE SEQUENCE [LARGE SCALE GENOMIC DNA]</scope>
    <source>
        <strain evidence="5 7">ICMP3507</strain>
    </source>
</reference>
<dbReference type="InterPro" id="IPR036390">
    <property type="entry name" value="WH_DNA-bd_sf"/>
</dbReference>
<dbReference type="EMBL" id="LJQP01000496">
    <property type="protein sequence ID" value="KPX54015.1"/>
    <property type="molecule type" value="Genomic_DNA"/>
</dbReference>
<dbReference type="GO" id="GO:0003700">
    <property type="term" value="F:DNA-binding transcription factor activity"/>
    <property type="evidence" value="ECO:0007669"/>
    <property type="project" value="InterPro"/>
</dbReference>
<dbReference type="EMBL" id="RBTW01000352">
    <property type="protein sequence ID" value="RMU13877.1"/>
    <property type="molecule type" value="Genomic_DNA"/>
</dbReference>